<dbReference type="STRING" id="1149755.A0A2J6R1P2"/>
<gene>
    <name evidence="2" type="ORF">L207DRAFT_590724</name>
</gene>
<protein>
    <recommendedName>
        <fullName evidence="1">DUF7730 domain-containing protein</fullName>
    </recommendedName>
</protein>
<keyword evidence="3" id="KW-1185">Reference proteome</keyword>
<accession>A0A2J6R1P2</accession>
<dbReference type="EMBL" id="KZ613959">
    <property type="protein sequence ID" value="PMD32435.1"/>
    <property type="molecule type" value="Genomic_DNA"/>
</dbReference>
<dbReference type="AlphaFoldDB" id="A0A2J6R1P2"/>
<feature type="domain" description="DUF7730" evidence="1">
    <location>
        <begin position="43"/>
        <end position="228"/>
    </location>
</feature>
<organism evidence="2 3">
    <name type="scientific">Hyaloscypha variabilis (strain UAMH 11265 / GT02V1 / F)</name>
    <name type="common">Meliniomyces variabilis</name>
    <dbReference type="NCBI Taxonomy" id="1149755"/>
    <lineage>
        <taxon>Eukaryota</taxon>
        <taxon>Fungi</taxon>
        <taxon>Dikarya</taxon>
        <taxon>Ascomycota</taxon>
        <taxon>Pezizomycotina</taxon>
        <taxon>Leotiomycetes</taxon>
        <taxon>Helotiales</taxon>
        <taxon>Hyaloscyphaceae</taxon>
        <taxon>Hyaloscypha</taxon>
        <taxon>Hyaloscypha variabilis</taxon>
    </lineage>
</organism>
<proteinExistence type="predicted"/>
<evidence type="ECO:0000259" key="1">
    <source>
        <dbReference type="Pfam" id="PF24864"/>
    </source>
</evidence>
<dbReference type="OrthoDB" id="4757095at2759"/>
<evidence type="ECO:0000313" key="3">
    <source>
        <dbReference type="Proteomes" id="UP000235786"/>
    </source>
</evidence>
<name>A0A2J6R1P2_HYAVF</name>
<dbReference type="InterPro" id="IPR056632">
    <property type="entry name" value="DUF7730"/>
</dbReference>
<sequence>MPILQTLGRKLSGQHNQHLVEPRQLKSRKGGRRLTIENVPCLNNSRLLGLPREIRNSIWRYACLDTRIHWWLDTGKLKGQLCRSNREHCQLRCTAWIQKPGNPPFRKMGIMGLLLSCRSVYSEIVDFVYELSIFDTREPSVMVFLPRLLLPKRMNLIQDFDFLWTLRTLPRFEIWEAVWNALSLLEGLRKLTVELYMTAEENLWEAGHLGITKRVVRPKHFYLVLPGRVAQRVAGKFEGENCTVISAESIDF</sequence>
<dbReference type="PANTHER" id="PTHR38790">
    <property type="entry name" value="2EXR DOMAIN-CONTAINING PROTEIN-RELATED"/>
    <property type="match status" value="1"/>
</dbReference>
<evidence type="ECO:0000313" key="2">
    <source>
        <dbReference type="EMBL" id="PMD32435.1"/>
    </source>
</evidence>
<reference evidence="2 3" key="1">
    <citation type="submission" date="2016-04" db="EMBL/GenBank/DDBJ databases">
        <title>A degradative enzymes factory behind the ericoid mycorrhizal symbiosis.</title>
        <authorList>
            <consortium name="DOE Joint Genome Institute"/>
            <person name="Martino E."/>
            <person name="Morin E."/>
            <person name="Grelet G."/>
            <person name="Kuo A."/>
            <person name="Kohler A."/>
            <person name="Daghino S."/>
            <person name="Barry K."/>
            <person name="Choi C."/>
            <person name="Cichocki N."/>
            <person name="Clum A."/>
            <person name="Copeland A."/>
            <person name="Hainaut M."/>
            <person name="Haridas S."/>
            <person name="Labutti K."/>
            <person name="Lindquist E."/>
            <person name="Lipzen A."/>
            <person name="Khouja H.-R."/>
            <person name="Murat C."/>
            <person name="Ohm R."/>
            <person name="Olson A."/>
            <person name="Spatafora J."/>
            <person name="Veneault-Fourrey C."/>
            <person name="Henrissat B."/>
            <person name="Grigoriev I."/>
            <person name="Martin F."/>
            <person name="Perotto S."/>
        </authorList>
    </citation>
    <scope>NUCLEOTIDE SEQUENCE [LARGE SCALE GENOMIC DNA]</scope>
    <source>
        <strain evidence="2 3">F</strain>
    </source>
</reference>
<dbReference type="Proteomes" id="UP000235786">
    <property type="component" value="Unassembled WGS sequence"/>
</dbReference>
<dbReference type="Pfam" id="PF24864">
    <property type="entry name" value="DUF7730"/>
    <property type="match status" value="1"/>
</dbReference>